<proteinExistence type="predicted"/>
<dbReference type="RefSeq" id="WP_247339687.1">
    <property type="nucleotide sequence ID" value="NZ_CP095550.1"/>
</dbReference>
<dbReference type="Proteomes" id="UP001597318">
    <property type="component" value="Unassembled WGS sequence"/>
</dbReference>
<organism evidence="2 3">
    <name type="scientific">Metabacillus endolithicus</name>
    <dbReference type="NCBI Taxonomy" id="1535204"/>
    <lineage>
        <taxon>Bacteria</taxon>
        <taxon>Bacillati</taxon>
        <taxon>Bacillota</taxon>
        <taxon>Bacilli</taxon>
        <taxon>Bacillales</taxon>
        <taxon>Bacillaceae</taxon>
        <taxon>Metabacillus</taxon>
    </lineage>
</organism>
<feature type="transmembrane region" description="Helical" evidence="1">
    <location>
        <begin position="12"/>
        <end position="45"/>
    </location>
</feature>
<gene>
    <name evidence="2" type="ORF">ACFSKK_20985</name>
</gene>
<dbReference type="EMBL" id="JBHUIK010000006">
    <property type="protein sequence ID" value="MFD2216151.1"/>
    <property type="molecule type" value="Genomic_DNA"/>
</dbReference>
<keyword evidence="1" id="KW-0812">Transmembrane</keyword>
<evidence type="ECO:0000256" key="1">
    <source>
        <dbReference type="SAM" id="Phobius"/>
    </source>
</evidence>
<protein>
    <submittedName>
        <fullName evidence="2">Uncharacterized protein</fullName>
    </submittedName>
</protein>
<keyword evidence="1" id="KW-0472">Membrane</keyword>
<sequence length="54" mass="6054">MGKLFPTSLKWLLFTFASSVLSIYLNGISIITLSVFLTGFIFSIGYPYKDQLSN</sequence>
<keyword evidence="3" id="KW-1185">Reference proteome</keyword>
<name>A0ABW5C2T3_9BACI</name>
<accession>A0ABW5C2T3</accession>
<evidence type="ECO:0000313" key="3">
    <source>
        <dbReference type="Proteomes" id="UP001597318"/>
    </source>
</evidence>
<reference evidence="3" key="1">
    <citation type="journal article" date="2019" name="Int. J. Syst. Evol. Microbiol.">
        <title>The Global Catalogue of Microorganisms (GCM) 10K type strain sequencing project: providing services to taxonomists for standard genome sequencing and annotation.</title>
        <authorList>
            <consortium name="The Broad Institute Genomics Platform"/>
            <consortium name="The Broad Institute Genome Sequencing Center for Infectious Disease"/>
            <person name="Wu L."/>
            <person name="Ma J."/>
        </authorList>
    </citation>
    <scope>NUCLEOTIDE SEQUENCE [LARGE SCALE GENOMIC DNA]</scope>
    <source>
        <strain evidence="3">CGMCC 1.15474</strain>
    </source>
</reference>
<evidence type="ECO:0000313" key="2">
    <source>
        <dbReference type="EMBL" id="MFD2216151.1"/>
    </source>
</evidence>
<comment type="caution">
    <text evidence="2">The sequence shown here is derived from an EMBL/GenBank/DDBJ whole genome shotgun (WGS) entry which is preliminary data.</text>
</comment>
<keyword evidence="1" id="KW-1133">Transmembrane helix</keyword>